<sequence>MGKLIFALPLVALLIVTGVVLLKDKQNLEKNPITLLQWNDCLNRVQYDQDCLNPNKKPVQATFSLIDYTSDSALPACKSFYTYIANASGKLPLNLNNFYEDCFLNEKTLHAAKIDSKTSCFYNQYFKPKYIECYYQ</sequence>
<dbReference type="EMBL" id="GG662547">
    <property type="protein sequence ID" value="EAS02187.1"/>
    <property type="molecule type" value="Genomic_DNA"/>
</dbReference>
<keyword evidence="1" id="KW-0732">Signal</keyword>
<keyword evidence="3" id="KW-1185">Reference proteome</keyword>
<evidence type="ECO:0000313" key="3">
    <source>
        <dbReference type="Proteomes" id="UP000009168"/>
    </source>
</evidence>
<dbReference type="RefSeq" id="XP_001022432.1">
    <property type="nucleotide sequence ID" value="XM_001022432.1"/>
</dbReference>
<feature type="signal peptide" evidence="1">
    <location>
        <begin position="1"/>
        <end position="22"/>
    </location>
</feature>
<dbReference type="HOGENOM" id="CLU_149666_0_0_1"/>
<dbReference type="Proteomes" id="UP000009168">
    <property type="component" value="Unassembled WGS sequence"/>
</dbReference>
<protein>
    <submittedName>
        <fullName evidence="2">Transmembrane protein, putative</fullName>
    </submittedName>
</protein>
<gene>
    <name evidence="2" type="ORF">TTHERM_00558700</name>
</gene>
<feature type="chain" id="PRO_5003712062" evidence="1">
    <location>
        <begin position="23"/>
        <end position="136"/>
    </location>
</feature>
<accession>I7LWM9</accession>
<dbReference type="InParanoid" id="I7LWM9"/>
<organism evidence="2 3">
    <name type="scientific">Tetrahymena thermophila (strain SB210)</name>
    <dbReference type="NCBI Taxonomy" id="312017"/>
    <lineage>
        <taxon>Eukaryota</taxon>
        <taxon>Sar</taxon>
        <taxon>Alveolata</taxon>
        <taxon>Ciliophora</taxon>
        <taxon>Intramacronucleata</taxon>
        <taxon>Oligohymenophorea</taxon>
        <taxon>Hymenostomatida</taxon>
        <taxon>Tetrahymenina</taxon>
        <taxon>Tetrahymenidae</taxon>
        <taxon>Tetrahymena</taxon>
    </lineage>
</organism>
<keyword evidence="2" id="KW-0812">Transmembrane</keyword>
<reference evidence="3" key="1">
    <citation type="journal article" date="2006" name="PLoS Biol.">
        <title>Macronuclear genome sequence of the ciliate Tetrahymena thermophila, a model eukaryote.</title>
        <authorList>
            <person name="Eisen J.A."/>
            <person name="Coyne R.S."/>
            <person name="Wu M."/>
            <person name="Wu D."/>
            <person name="Thiagarajan M."/>
            <person name="Wortman J.R."/>
            <person name="Badger J.H."/>
            <person name="Ren Q."/>
            <person name="Amedeo P."/>
            <person name="Jones K.M."/>
            <person name="Tallon L.J."/>
            <person name="Delcher A.L."/>
            <person name="Salzberg S.L."/>
            <person name="Silva J.C."/>
            <person name="Haas B.J."/>
            <person name="Majoros W.H."/>
            <person name="Farzad M."/>
            <person name="Carlton J.M."/>
            <person name="Smith R.K. Jr."/>
            <person name="Garg J."/>
            <person name="Pearlman R.E."/>
            <person name="Karrer K.M."/>
            <person name="Sun L."/>
            <person name="Manning G."/>
            <person name="Elde N.C."/>
            <person name="Turkewitz A.P."/>
            <person name="Asai D.J."/>
            <person name="Wilkes D.E."/>
            <person name="Wang Y."/>
            <person name="Cai H."/>
            <person name="Collins K."/>
            <person name="Stewart B.A."/>
            <person name="Lee S.R."/>
            <person name="Wilamowska K."/>
            <person name="Weinberg Z."/>
            <person name="Ruzzo W.L."/>
            <person name="Wloga D."/>
            <person name="Gaertig J."/>
            <person name="Frankel J."/>
            <person name="Tsao C.-C."/>
            <person name="Gorovsky M.A."/>
            <person name="Keeling P.J."/>
            <person name="Waller R.F."/>
            <person name="Patron N.J."/>
            <person name="Cherry J.M."/>
            <person name="Stover N.A."/>
            <person name="Krieger C.J."/>
            <person name="del Toro C."/>
            <person name="Ryder H.F."/>
            <person name="Williamson S.C."/>
            <person name="Barbeau R.A."/>
            <person name="Hamilton E.P."/>
            <person name="Orias E."/>
        </authorList>
    </citation>
    <scope>NUCLEOTIDE SEQUENCE [LARGE SCALE GENOMIC DNA]</scope>
    <source>
        <strain evidence="3">SB210</strain>
    </source>
</reference>
<name>I7LWM9_TETTS</name>
<evidence type="ECO:0000313" key="2">
    <source>
        <dbReference type="EMBL" id="EAS02187.1"/>
    </source>
</evidence>
<dbReference type="GeneID" id="7838150"/>
<dbReference type="AlphaFoldDB" id="I7LWM9"/>
<proteinExistence type="predicted"/>
<keyword evidence="2" id="KW-0472">Membrane</keyword>
<evidence type="ECO:0000256" key="1">
    <source>
        <dbReference type="SAM" id="SignalP"/>
    </source>
</evidence>
<dbReference type="KEGG" id="tet:TTHERM_00558700"/>